<protein>
    <submittedName>
        <fullName evidence="2">Uncharacterized protein</fullName>
    </submittedName>
</protein>
<evidence type="ECO:0000256" key="1">
    <source>
        <dbReference type="SAM" id="SignalP"/>
    </source>
</evidence>
<evidence type="ECO:0000313" key="2">
    <source>
        <dbReference type="EMBL" id="KAJ8392419.1"/>
    </source>
</evidence>
<accession>A0AAD7RY30</accession>
<keyword evidence="3" id="KW-1185">Reference proteome</keyword>
<feature type="signal peptide" evidence="1">
    <location>
        <begin position="1"/>
        <end position="15"/>
    </location>
</feature>
<keyword evidence="1" id="KW-0732">Signal</keyword>
<evidence type="ECO:0000313" key="3">
    <source>
        <dbReference type="Proteomes" id="UP001221898"/>
    </source>
</evidence>
<dbReference type="EMBL" id="JAINUG010000146">
    <property type="protein sequence ID" value="KAJ8392419.1"/>
    <property type="molecule type" value="Genomic_DNA"/>
</dbReference>
<dbReference type="AlphaFoldDB" id="A0AAD7RY30"/>
<comment type="caution">
    <text evidence="2">The sequence shown here is derived from an EMBL/GenBank/DDBJ whole genome shotgun (WGS) entry which is preliminary data.</text>
</comment>
<name>A0AAD7RY30_9TELE</name>
<dbReference type="Proteomes" id="UP001221898">
    <property type="component" value="Unassembled WGS sequence"/>
</dbReference>
<proteinExistence type="predicted"/>
<feature type="chain" id="PRO_5042154558" evidence="1">
    <location>
        <begin position="16"/>
        <end position="100"/>
    </location>
</feature>
<sequence length="100" mass="11142">MSWLAAVTLRSLSLALSGSSRLTRRAAAVNSVMRRCYVSPLDPCRPGVYGARRGAVSEPFVDDPLWEQQQPVAFCYSLAPRRINTPLSHRWRGSPGREQV</sequence>
<gene>
    <name evidence="2" type="ORF">AAFF_G00075440</name>
</gene>
<organism evidence="2 3">
    <name type="scientific">Aldrovandia affinis</name>
    <dbReference type="NCBI Taxonomy" id="143900"/>
    <lineage>
        <taxon>Eukaryota</taxon>
        <taxon>Metazoa</taxon>
        <taxon>Chordata</taxon>
        <taxon>Craniata</taxon>
        <taxon>Vertebrata</taxon>
        <taxon>Euteleostomi</taxon>
        <taxon>Actinopterygii</taxon>
        <taxon>Neopterygii</taxon>
        <taxon>Teleostei</taxon>
        <taxon>Notacanthiformes</taxon>
        <taxon>Halosauridae</taxon>
        <taxon>Aldrovandia</taxon>
    </lineage>
</organism>
<reference evidence="2" key="1">
    <citation type="journal article" date="2023" name="Science">
        <title>Genome structures resolve the early diversification of teleost fishes.</title>
        <authorList>
            <person name="Parey E."/>
            <person name="Louis A."/>
            <person name="Montfort J."/>
            <person name="Bouchez O."/>
            <person name="Roques C."/>
            <person name="Iampietro C."/>
            <person name="Lluch J."/>
            <person name="Castinel A."/>
            <person name="Donnadieu C."/>
            <person name="Desvignes T."/>
            <person name="Floi Bucao C."/>
            <person name="Jouanno E."/>
            <person name="Wen M."/>
            <person name="Mejri S."/>
            <person name="Dirks R."/>
            <person name="Jansen H."/>
            <person name="Henkel C."/>
            <person name="Chen W.J."/>
            <person name="Zahm M."/>
            <person name="Cabau C."/>
            <person name="Klopp C."/>
            <person name="Thompson A.W."/>
            <person name="Robinson-Rechavi M."/>
            <person name="Braasch I."/>
            <person name="Lecointre G."/>
            <person name="Bobe J."/>
            <person name="Postlethwait J.H."/>
            <person name="Berthelot C."/>
            <person name="Roest Crollius H."/>
            <person name="Guiguen Y."/>
        </authorList>
    </citation>
    <scope>NUCLEOTIDE SEQUENCE</scope>
    <source>
        <strain evidence="2">NC1722</strain>
    </source>
</reference>